<keyword evidence="4" id="KW-0418">Kinase</keyword>
<dbReference type="SUPFAM" id="SSF54211">
    <property type="entry name" value="Ribosomal protein S5 domain 2-like"/>
    <property type="match status" value="1"/>
</dbReference>
<dbReference type="Gene3D" id="3.30.230.10">
    <property type="match status" value="1"/>
</dbReference>
<evidence type="ECO:0000256" key="7">
    <source>
        <dbReference type="NCBIfam" id="TIGR00131"/>
    </source>
</evidence>
<dbReference type="PANTHER" id="PTHR10457">
    <property type="entry name" value="MEVALONATE KINASE/GALACTOKINASE"/>
    <property type="match status" value="1"/>
</dbReference>
<dbReference type="PRINTS" id="PR00959">
    <property type="entry name" value="MEVGALKINASE"/>
</dbReference>
<evidence type="ECO:0000313" key="12">
    <source>
        <dbReference type="Proteomes" id="UP001456513"/>
    </source>
</evidence>
<evidence type="ECO:0000256" key="3">
    <source>
        <dbReference type="ARBA" id="ARBA00022741"/>
    </source>
</evidence>
<evidence type="ECO:0000259" key="8">
    <source>
        <dbReference type="Pfam" id="PF00288"/>
    </source>
</evidence>
<evidence type="ECO:0000259" key="9">
    <source>
        <dbReference type="Pfam" id="PF08544"/>
    </source>
</evidence>
<proteinExistence type="inferred from homology"/>
<keyword evidence="2 11" id="KW-0808">Transferase</keyword>
<evidence type="ECO:0000256" key="2">
    <source>
        <dbReference type="ARBA" id="ARBA00022679"/>
    </source>
</evidence>
<evidence type="ECO:0000259" key="10">
    <source>
        <dbReference type="Pfam" id="PF10509"/>
    </source>
</evidence>
<dbReference type="EC" id="2.7.1.6" evidence="7"/>
<evidence type="ECO:0000256" key="4">
    <source>
        <dbReference type="ARBA" id="ARBA00022777"/>
    </source>
</evidence>
<organism evidence="11 12">
    <name type="scientific">Rhodococcus navarretei</name>
    <dbReference type="NCBI Taxonomy" id="3128981"/>
    <lineage>
        <taxon>Bacteria</taxon>
        <taxon>Bacillati</taxon>
        <taxon>Actinomycetota</taxon>
        <taxon>Actinomycetes</taxon>
        <taxon>Mycobacteriales</taxon>
        <taxon>Nocardiaceae</taxon>
        <taxon>Rhodococcus</taxon>
    </lineage>
</organism>
<name>A0ABU9CPJ1_9NOCA</name>
<sequence>MNWLDVIAEEDLADGAAALFRNAFGGDPDGVWIAPGRVNLIGEHIDYAGGLVLPFALPYATAVAVRRREDTTMRAVSTDTNQTWTGQLGEIGPGNPSGWAAYVAGVSWALQEHGVGGVDVAVHSSVPVGSGLSSSAALECSFALALDDLFDLRLDRKLLIEASIRAENEIAGASTGGMDQNIAMSAETGHALLLDCLDGSTRQIPLDLAGSGSRLLVIDTNAPHRLVDGQYGARREALDIACAELGVTTLRGLDLDTAVSGLVDDTLIRRVRHVVSEIGRVEQAAELLDRGAAGAALGELMTASHVSLRDDYEVSSPELDSAVDAARRAGAYGARMTGGGFGGSAIALVPSNLVQAVADEIVSSAARYELPPPTFLTAEPAGSAHRFF</sequence>
<dbReference type="GO" id="GO:0004335">
    <property type="term" value="F:galactokinase activity"/>
    <property type="evidence" value="ECO:0007669"/>
    <property type="project" value="UniProtKB-EC"/>
</dbReference>
<dbReference type="InterPro" id="IPR006203">
    <property type="entry name" value="GHMP_knse_ATP-bd_CS"/>
</dbReference>
<dbReference type="PROSITE" id="PS00627">
    <property type="entry name" value="GHMP_KINASES_ATP"/>
    <property type="match status" value="1"/>
</dbReference>
<comment type="similarity">
    <text evidence="1">Belongs to the GHMP kinase family. GalK subfamily.</text>
</comment>
<keyword evidence="3" id="KW-0547">Nucleotide-binding</keyword>
<dbReference type="SUPFAM" id="SSF55060">
    <property type="entry name" value="GHMP Kinase, C-terminal domain"/>
    <property type="match status" value="1"/>
</dbReference>
<keyword evidence="6" id="KW-0299">Galactose metabolism</keyword>
<dbReference type="InterPro" id="IPR020568">
    <property type="entry name" value="Ribosomal_Su5_D2-typ_SF"/>
</dbReference>
<dbReference type="PRINTS" id="PR00473">
    <property type="entry name" value="GALCTOKINASE"/>
</dbReference>
<accession>A0ABU9CPJ1</accession>
<dbReference type="InterPro" id="IPR036554">
    <property type="entry name" value="GHMP_kinase_C_sf"/>
</dbReference>
<dbReference type="PROSITE" id="PS00106">
    <property type="entry name" value="GALACTOKINASE"/>
    <property type="match status" value="1"/>
</dbReference>
<keyword evidence="5" id="KW-0067">ATP-binding</keyword>
<dbReference type="Pfam" id="PF08544">
    <property type="entry name" value="GHMP_kinases_C"/>
    <property type="match status" value="1"/>
</dbReference>
<protein>
    <recommendedName>
        <fullName evidence="7">Galactokinase</fullName>
        <ecNumber evidence="7">2.7.1.6</ecNumber>
    </recommendedName>
</protein>
<feature type="domain" description="GHMP kinase C-terminal" evidence="9">
    <location>
        <begin position="295"/>
        <end position="361"/>
    </location>
</feature>
<dbReference type="InterPro" id="IPR019741">
    <property type="entry name" value="Galactokinase_CS"/>
</dbReference>
<dbReference type="NCBIfam" id="TIGR00131">
    <property type="entry name" value="gal_kin"/>
    <property type="match status" value="1"/>
</dbReference>
<gene>
    <name evidence="11" type="primary">galK</name>
    <name evidence="11" type="ORF">AABD04_00580</name>
</gene>
<dbReference type="Proteomes" id="UP001456513">
    <property type="component" value="Unassembled WGS sequence"/>
</dbReference>
<dbReference type="InterPro" id="IPR000705">
    <property type="entry name" value="Galactokinase"/>
</dbReference>
<dbReference type="PIRSF" id="PIRSF000530">
    <property type="entry name" value="Galactokinase"/>
    <property type="match status" value="1"/>
</dbReference>
<dbReference type="InterPro" id="IPR014721">
    <property type="entry name" value="Ribsml_uS5_D2-typ_fold_subgr"/>
</dbReference>
<evidence type="ECO:0000313" key="11">
    <source>
        <dbReference type="EMBL" id="MEK8069340.1"/>
    </source>
</evidence>
<keyword evidence="6" id="KW-0119">Carbohydrate metabolism</keyword>
<evidence type="ECO:0000256" key="5">
    <source>
        <dbReference type="ARBA" id="ARBA00022840"/>
    </source>
</evidence>
<dbReference type="InterPro" id="IPR013750">
    <property type="entry name" value="GHMP_kinase_C_dom"/>
</dbReference>
<keyword evidence="12" id="KW-1185">Reference proteome</keyword>
<dbReference type="InterPro" id="IPR006204">
    <property type="entry name" value="GHMP_kinase_N_dom"/>
</dbReference>
<feature type="domain" description="GHMP kinase N-terminal" evidence="8">
    <location>
        <begin position="102"/>
        <end position="184"/>
    </location>
</feature>
<reference evidence="11 12" key="1">
    <citation type="submission" date="2024-03" db="EMBL/GenBank/DDBJ databases">
        <title>Rhodococcus navarretei sp. nov. and Pseudarthrobacter quantumdoti sp. nov., two new species with the ability to biosynthesize Quantum Dots isolated from soil samples at Union Glacier, Antarctica.</title>
        <authorList>
            <person name="Vargas M."/>
        </authorList>
    </citation>
    <scope>NUCLEOTIDE SEQUENCE [LARGE SCALE GENOMIC DNA]</scope>
    <source>
        <strain evidence="11 12">EXRC-4A-4</strain>
    </source>
</reference>
<evidence type="ECO:0000256" key="6">
    <source>
        <dbReference type="ARBA" id="ARBA00023144"/>
    </source>
</evidence>
<dbReference type="RefSeq" id="WP_341439835.1">
    <property type="nucleotide sequence ID" value="NZ_JBBPCN010000001.1"/>
</dbReference>
<evidence type="ECO:0000256" key="1">
    <source>
        <dbReference type="ARBA" id="ARBA00006566"/>
    </source>
</evidence>
<dbReference type="InterPro" id="IPR019539">
    <property type="entry name" value="GalKase_N"/>
</dbReference>
<dbReference type="Pfam" id="PF00288">
    <property type="entry name" value="GHMP_kinases_N"/>
    <property type="match status" value="1"/>
</dbReference>
<feature type="domain" description="Galactokinase N-terminal" evidence="10">
    <location>
        <begin position="19"/>
        <end position="67"/>
    </location>
</feature>
<dbReference type="Pfam" id="PF10509">
    <property type="entry name" value="GalKase_gal_bdg"/>
    <property type="match status" value="1"/>
</dbReference>
<dbReference type="InterPro" id="IPR006206">
    <property type="entry name" value="Mevalonate/galactokinase"/>
</dbReference>
<dbReference type="EMBL" id="JBBPCN010000001">
    <property type="protein sequence ID" value="MEK8069340.1"/>
    <property type="molecule type" value="Genomic_DNA"/>
</dbReference>
<dbReference type="PANTHER" id="PTHR10457:SF7">
    <property type="entry name" value="GALACTOKINASE-RELATED"/>
    <property type="match status" value="1"/>
</dbReference>
<dbReference type="Gene3D" id="3.30.70.890">
    <property type="entry name" value="GHMP kinase, C-terminal domain"/>
    <property type="match status" value="1"/>
</dbReference>
<comment type="caution">
    <text evidence="11">The sequence shown here is derived from an EMBL/GenBank/DDBJ whole genome shotgun (WGS) entry which is preliminary data.</text>
</comment>